<feature type="compositionally biased region" description="Basic and acidic residues" evidence="2">
    <location>
        <begin position="5734"/>
        <end position="5746"/>
    </location>
</feature>
<feature type="compositionally biased region" description="Basic and acidic residues" evidence="2">
    <location>
        <begin position="6571"/>
        <end position="6583"/>
    </location>
</feature>
<feature type="compositionally biased region" description="Basic and acidic residues" evidence="2">
    <location>
        <begin position="5039"/>
        <end position="5048"/>
    </location>
</feature>
<gene>
    <name evidence="3" type="ORF">CB0940_10049</name>
</gene>
<feature type="region of interest" description="Disordered" evidence="2">
    <location>
        <begin position="3065"/>
        <end position="3219"/>
    </location>
</feature>
<feature type="compositionally biased region" description="Polar residues" evidence="2">
    <location>
        <begin position="2927"/>
        <end position="2954"/>
    </location>
</feature>
<feature type="compositionally biased region" description="Low complexity" evidence="2">
    <location>
        <begin position="3039"/>
        <end position="3050"/>
    </location>
</feature>
<feature type="compositionally biased region" description="Acidic residues" evidence="2">
    <location>
        <begin position="4090"/>
        <end position="4101"/>
    </location>
</feature>
<feature type="compositionally biased region" description="Basic and acidic residues" evidence="2">
    <location>
        <begin position="1790"/>
        <end position="1802"/>
    </location>
</feature>
<feature type="compositionally biased region" description="Basic residues" evidence="2">
    <location>
        <begin position="3419"/>
        <end position="3429"/>
    </location>
</feature>
<evidence type="ECO:0000313" key="3">
    <source>
        <dbReference type="EMBL" id="PIA95935.1"/>
    </source>
</evidence>
<feature type="compositionally biased region" description="Basic and acidic residues" evidence="2">
    <location>
        <begin position="5429"/>
        <end position="5439"/>
    </location>
</feature>
<feature type="compositionally biased region" description="Polar residues" evidence="2">
    <location>
        <begin position="2839"/>
        <end position="2860"/>
    </location>
</feature>
<feature type="compositionally biased region" description="Basic and acidic residues" evidence="2">
    <location>
        <begin position="4260"/>
        <end position="4281"/>
    </location>
</feature>
<feature type="compositionally biased region" description="Polar residues" evidence="2">
    <location>
        <begin position="6808"/>
        <end position="6819"/>
    </location>
</feature>
<feature type="compositionally biased region" description="Basic and acidic residues" evidence="2">
    <location>
        <begin position="1516"/>
        <end position="1531"/>
    </location>
</feature>
<feature type="region of interest" description="Disordered" evidence="2">
    <location>
        <begin position="1"/>
        <end position="280"/>
    </location>
</feature>
<feature type="compositionally biased region" description="Basic residues" evidence="2">
    <location>
        <begin position="5801"/>
        <end position="5812"/>
    </location>
</feature>
<feature type="compositionally biased region" description="Basic residues" evidence="2">
    <location>
        <begin position="4680"/>
        <end position="4690"/>
    </location>
</feature>
<feature type="compositionally biased region" description="Basic residues" evidence="2">
    <location>
        <begin position="4450"/>
        <end position="4459"/>
    </location>
</feature>
<feature type="compositionally biased region" description="Basic residues" evidence="2">
    <location>
        <begin position="5232"/>
        <end position="5242"/>
    </location>
</feature>
<feature type="compositionally biased region" description="Basic and acidic residues" evidence="2">
    <location>
        <begin position="2519"/>
        <end position="2530"/>
    </location>
</feature>
<feature type="region of interest" description="Disordered" evidence="2">
    <location>
        <begin position="1659"/>
        <end position="1763"/>
    </location>
</feature>
<feature type="compositionally biased region" description="Low complexity" evidence="2">
    <location>
        <begin position="899"/>
        <end position="909"/>
    </location>
</feature>
<feature type="compositionally biased region" description="Polar residues" evidence="2">
    <location>
        <begin position="1077"/>
        <end position="1087"/>
    </location>
</feature>
<feature type="compositionally biased region" description="Low complexity" evidence="2">
    <location>
        <begin position="3853"/>
        <end position="3882"/>
    </location>
</feature>
<feature type="compositionally biased region" description="Basic and acidic residues" evidence="2">
    <location>
        <begin position="1932"/>
        <end position="1947"/>
    </location>
</feature>
<feature type="compositionally biased region" description="Basic and acidic residues" evidence="2">
    <location>
        <begin position="1256"/>
        <end position="1358"/>
    </location>
</feature>
<feature type="compositionally biased region" description="Basic and acidic residues" evidence="2">
    <location>
        <begin position="4383"/>
        <end position="4399"/>
    </location>
</feature>
<feature type="compositionally biased region" description="Low complexity" evidence="2">
    <location>
        <begin position="91"/>
        <end position="104"/>
    </location>
</feature>
<feature type="compositionally biased region" description="Basic and acidic residues" evidence="2">
    <location>
        <begin position="166"/>
        <end position="212"/>
    </location>
</feature>
<feature type="compositionally biased region" description="Polar residues" evidence="2">
    <location>
        <begin position="5100"/>
        <end position="5111"/>
    </location>
</feature>
<feature type="compositionally biased region" description="Basic and acidic residues" evidence="2">
    <location>
        <begin position="3924"/>
        <end position="3941"/>
    </location>
</feature>
<feature type="compositionally biased region" description="Low complexity" evidence="2">
    <location>
        <begin position="5983"/>
        <end position="5992"/>
    </location>
</feature>
<dbReference type="EMBL" id="LKMD01000103">
    <property type="protein sequence ID" value="PIA95935.1"/>
    <property type="molecule type" value="Genomic_DNA"/>
</dbReference>
<feature type="compositionally biased region" description="Polar residues" evidence="2">
    <location>
        <begin position="110"/>
        <end position="125"/>
    </location>
</feature>
<feature type="compositionally biased region" description="Low complexity" evidence="2">
    <location>
        <begin position="6169"/>
        <end position="6190"/>
    </location>
</feature>
<feature type="region of interest" description="Disordered" evidence="2">
    <location>
        <begin position="6417"/>
        <end position="6509"/>
    </location>
</feature>
<feature type="compositionally biased region" description="Basic and acidic residues" evidence="2">
    <location>
        <begin position="6719"/>
        <end position="6737"/>
    </location>
</feature>
<feature type="compositionally biased region" description="Basic residues" evidence="2">
    <location>
        <begin position="5412"/>
        <end position="5422"/>
    </location>
</feature>
<feature type="compositionally biased region" description="Basic and acidic residues" evidence="2">
    <location>
        <begin position="1439"/>
        <end position="1454"/>
    </location>
</feature>
<feature type="compositionally biased region" description="Polar residues" evidence="2">
    <location>
        <begin position="4887"/>
        <end position="4897"/>
    </location>
</feature>
<feature type="compositionally biased region" description="Low complexity" evidence="2">
    <location>
        <begin position="6836"/>
        <end position="6847"/>
    </location>
</feature>
<name>A0A2G5HTS9_CERBT</name>
<keyword evidence="1" id="KW-0175">Coiled coil</keyword>
<feature type="compositionally biased region" description="Basic residues" evidence="2">
    <location>
        <begin position="3624"/>
        <end position="3634"/>
    </location>
</feature>
<feature type="region of interest" description="Disordered" evidence="2">
    <location>
        <begin position="800"/>
        <end position="922"/>
    </location>
</feature>
<feature type="compositionally biased region" description="Basic residues" evidence="2">
    <location>
        <begin position="2105"/>
        <end position="2114"/>
    </location>
</feature>
<evidence type="ECO:0008006" key="5">
    <source>
        <dbReference type="Google" id="ProtNLM"/>
    </source>
</evidence>
<feature type="compositionally biased region" description="Basic residues" evidence="2">
    <location>
        <begin position="5570"/>
        <end position="5580"/>
    </location>
</feature>
<feature type="compositionally biased region" description="Basic residues" evidence="2">
    <location>
        <begin position="3996"/>
        <end position="4008"/>
    </location>
</feature>
<feature type="compositionally biased region" description="Basic residues" evidence="2">
    <location>
        <begin position="5142"/>
        <end position="5151"/>
    </location>
</feature>
<feature type="compositionally biased region" description="Basic residues" evidence="2">
    <location>
        <begin position="804"/>
        <end position="818"/>
    </location>
</feature>
<feature type="compositionally biased region" description="Low complexity" evidence="2">
    <location>
        <begin position="2454"/>
        <end position="2465"/>
    </location>
</feature>
<feature type="compositionally biased region" description="Basic and acidic residues" evidence="2">
    <location>
        <begin position="1369"/>
        <end position="1426"/>
    </location>
</feature>
<feature type="region of interest" description="Disordered" evidence="2">
    <location>
        <begin position="3232"/>
        <end position="3254"/>
    </location>
</feature>
<feature type="compositionally biased region" description="Basic and acidic residues" evidence="2">
    <location>
        <begin position="6782"/>
        <end position="6807"/>
    </location>
</feature>
<feature type="compositionally biased region" description="Polar residues" evidence="2">
    <location>
        <begin position="3975"/>
        <end position="3985"/>
    </location>
</feature>
<feature type="compositionally biased region" description="Basic and acidic residues" evidence="2">
    <location>
        <begin position="6111"/>
        <end position="6121"/>
    </location>
</feature>
<feature type="compositionally biased region" description="Basic and acidic residues" evidence="2">
    <location>
        <begin position="2662"/>
        <end position="2672"/>
    </location>
</feature>
<feature type="region of interest" description="Disordered" evidence="2">
    <location>
        <begin position="3601"/>
        <end position="3740"/>
    </location>
</feature>
<feature type="region of interest" description="Disordered" evidence="2">
    <location>
        <begin position="941"/>
        <end position="1214"/>
    </location>
</feature>
<feature type="compositionally biased region" description="Polar residues" evidence="2">
    <location>
        <begin position="1203"/>
        <end position="1214"/>
    </location>
</feature>
<feature type="compositionally biased region" description="Basic and acidic residues" evidence="2">
    <location>
        <begin position="60"/>
        <end position="89"/>
    </location>
</feature>
<feature type="region of interest" description="Disordered" evidence="2">
    <location>
        <begin position="2230"/>
        <end position="2709"/>
    </location>
</feature>
<evidence type="ECO:0000256" key="2">
    <source>
        <dbReference type="SAM" id="MobiDB-lite"/>
    </source>
</evidence>
<feature type="region of interest" description="Disordered" evidence="2">
    <location>
        <begin position="3012"/>
        <end position="3050"/>
    </location>
</feature>
<feature type="compositionally biased region" description="Basic residues" evidence="2">
    <location>
        <begin position="725"/>
        <end position="739"/>
    </location>
</feature>
<feature type="compositionally biased region" description="Basic and acidic residues" evidence="2">
    <location>
        <begin position="747"/>
        <end position="767"/>
    </location>
</feature>
<dbReference type="InterPro" id="IPR053268">
    <property type="entry name" value="Woronin_anchor"/>
</dbReference>
<feature type="compositionally biased region" description="Basic residues" evidence="2">
    <location>
        <begin position="5069"/>
        <end position="5078"/>
    </location>
</feature>
<feature type="compositionally biased region" description="Polar residues" evidence="2">
    <location>
        <begin position="6586"/>
        <end position="6601"/>
    </location>
</feature>
<feature type="compositionally biased region" description="Basic residues" evidence="2">
    <location>
        <begin position="1809"/>
        <end position="1822"/>
    </location>
</feature>
<feature type="compositionally biased region" description="Low complexity" evidence="2">
    <location>
        <begin position="558"/>
        <end position="574"/>
    </location>
</feature>
<feature type="compositionally biased region" description="Acidic residues" evidence="2">
    <location>
        <begin position="1560"/>
        <end position="1571"/>
    </location>
</feature>
<feature type="compositionally biased region" description="Basic and acidic residues" evidence="2">
    <location>
        <begin position="3158"/>
        <end position="3172"/>
    </location>
</feature>
<feature type="region of interest" description="Disordered" evidence="2">
    <location>
        <begin position="523"/>
        <end position="583"/>
    </location>
</feature>
<feature type="compositionally biased region" description="Polar residues" evidence="2">
    <location>
        <begin position="6693"/>
        <end position="6704"/>
    </location>
</feature>
<feature type="region of interest" description="Disordered" evidence="2">
    <location>
        <begin position="3274"/>
        <end position="3344"/>
    </location>
</feature>
<feature type="compositionally biased region" description="Low complexity" evidence="2">
    <location>
        <begin position="5542"/>
        <end position="5560"/>
    </location>
</feature>
<feature type="compositionally biased region" description="Basic residues" evidence="2">
    <location>
        <begin position="3131"/>
        <end position="3142"/>
    </location>
</feature>
<feature type="compositionally biased region" description="Basic and acidic residues" evidence="2">
    <location>
        <begin position="4829"/>
        <end position="4842"/>
    </location>
</feature>
<feature type="region of interest" description="Disordered" evidence="2">
    <location>
        <begin position="6521"/>
        <end position="6669"/>
    </location>
</feature>
<feature type="compositionally biased region" description="Basic and acidic residues" evidence="2">
    <location>
        <begin position="5652"/>
        <end position="5668"/>
    </location>
</feature>
<feature type="compositionally biased region" description="Basic and acidic residues" evidence="2">
    <location>
        <begin position="3066"/>
        <end position="3083"/>
    </location>
</feature>
<feature type="compositionally biased region" description="Polar residues" evidence="2">
    <location>
        <begin position="6849"/>
        <end position="6863"/>
    </location>
</feature>
<feature type="compositionally biased region" description="Basic and acidic residues" evidence="2">
    <location>
        <begin position="2417"/>
        <end position="2453"/>
    </location>
</feature>
<feature type="compositionally biased region" description="Low complexity" evidence="2">
    <location>
        <begin position="2898"/>
        <end position="2911"/>
    </location>
</feature>
<feature type="compositionally biased region" description="Polar residues" evidence="2">
    <location>
        <begin position="1103"/>
        <end position="1115"/>
    </location>
</feature>
<feature type="compositionally biased region" description="Basic residues" evidence="2">
    <location>
        <begin position="3499"/>
        <end position="3511"/>
    </location>
</feature>
<feature type="compositionally biased region" description="Basic residues" evidence="2">
    <location>
        <begin position="6212"/>
        <end position="6223"/>
    </location>
</feature>
<feature type="compositionally biased region" description="Basic and acidic residues" evidence="2">
    <location>
        <begin position="662"/>
        <end position="680"/>
    </location>
</feature>
<dbReference type="OrthoDB" id="5365701at2759"/>
<feature type="compositionally biased region" description="Basic and acidic residues" evidence="2">
    <location>
        <begin position="9"/>
        <end position="20"/>
    </location>
</feature>
<feature type="compositionally biased region" description="Basic residues" evidence="2">
    <location>
        <begin position="3703"/>
        <end position="3715"/>
    </location>
</feature>
<feature type="compositionally biased region" description="Basic and acidic residues" evidence="2">
    <location>
        <begin position="2603"/>
        <end position="2625"/>
    </location>
</feature>
<feature type="compositionally biased region" description="Low complexity" evidence="2">
    <location>
        <begin position="6016"/>
        <end position="6036"/>
    </location>
</feature>
<feature type="compositionally biased region" description="Basic and acidic residues" evidence="2">
    <location>
        <begin position="5508"/>
        <end position="5526"/>
    </location>
</feature>
<feature type="region of interest" description="Disordered" evidence="2">
    <location>
        <begin position="662"/>
        <end position="681"/>
    </location>
</feature>
<feature type="region of interest" description="Disordered" evidence="2">
    <location>
        <begin position="2728"/>
        <end position="2759"/>
    </location>
</feature>
<feature type="compositionally biased region" description="Low complexity" evidence="2">
    <location>
        <begin position="7026"/>
        <end position="7044"/>
    </location>
</feature>
<feature type="compositionally biased region" description="Basic residues" evidence="2">
    <location>
        <begin position="6069"/>
        <end position="6078"/>
    </location>
</feature>
<feature type="compositionally biased region" description="Basic and acidic residues" evidence="2">
    <location>
        <begin position="1583"/>
        <end position="1593"/>
    </location>
</feature>
<feature type="compositionally biased region" description="Basic and acidic residues" evidence="2">
    <location>
        <begin position="2388"/>
        <end position="2400"/>
    </location>
</feature>
<feature type="compositionally biased region" description="Basic and acidic residues" evidence="2">
    <location>
        <begin position="1851"/>
        <end position="1885"/>
    </location>
</feature>
<feature type="compositionally biased region" description="Polar residues" evidence="2">
    <location>
        <begin position="2347"/>
        <end position="2358"/>
    </location>
</feature>
<feature type="compositionally biased region" description="Low complexity" evidence="2">
    <location>
        <begin position="3103"/>
        <end position="3114"/>
    </location>
</feature>
<feature type="compositionally biased region" description="Low complexity" evidence="2">
    <location>
        <begin position="4417"/>
        <end position="4438"/>
    </location>
</feature>
<feature type="compositionally biased region" description="Acidic residues" evidence="2">
    <location>
        <begin position="141"/>
        <end position="153"/>
    </location>
</feature>
<feature type="region of interest" description="Disordered" evidence="2">
    <location>
        <begin position="6685"/>
        <end position="7061"/>
    </location>
</feature>
<reference evidence="3 4" key="1">
    <citation type="submission" date="2015-10" db="EMBL/GenBank/DDBJ databases">
        <title>The cercosporin biosynthetic gene cluster was horizontally transferred to several fungal lineages and shown to be expanded in Cercospora beticola based on microsynteny with recipient genomes.</title>
        <authorList>
            <person name="De Jonge R."/>
            <person name="Ebert M.K."/>
            <person name="Suttle J.C."/>
            <person name="Jurick Ii W.M."/>
            <person name="Secor G.A."/>
            <person name="Thomma B.P."/>
            <person name="Van De Peer Y."/>
            <person name="Bolton M.D."/>
        </authorList>
    </citation>
    <scope>NUCLEOTIDE SEQUENCE [LARGE SCALE GENOMIC DNA]</scope>
    <source>
        <strain evidence="3 4">09-40</strain>
    </source>
</reference>
<evidence type="ECO:0000256" key="1">
    <source>
        <dbReference type="SAM" id="Coils"/>
    </source>
</evidence>
<feature type="compositionally biased region" description="Basic residues" evidence="2">
    <location>
        <begin position="4770"/>
        <end position="4781"/>
    </location>
</feature>
<feature type="compositionally biased region" description="Polar residues" evidence="2">
    <location>
        <begin position="5641"/>
        <end position="5650"/>
    </location>
</feature>
<feature type="region of interest" description="Disordered" evidence="2">
    <location>
        <begin position="329"/>
        <end position="389"/>
    </location>
</feature>
<feature type="compositionally biased region" description="Low complexity" evidence="2">
    <location>
        <begin position="4741"/>
        <end position="4755"/>
    </location>
</feature>
<feature type="compositionally biased region" description="Basic and acidic residues" evidence="2">
    <location>
        <begin position="828"/>
        <end position="839"/>
    </location>
</feature>
<feature type="compositionally biased region" description="Basic and acidic residues" evidence="2">
    <location>
        <begin position="4700"/>
        <end position="4721"/>
    </location>
</feature>
<feature type="compositionally biased region" description="Basic residues" evidence="2">
    <location>
        <begin position="6901"/>
        <end position="6910"/>
    </location>
</feature>
<feature type="compositionally biased region" description="Basic residues" evidence="2">
    <location>
        <begin position="3786"/>
        <end position="3798"/>
    </location>
</feature>
<dbReference type="PANTHER" id="PTHR40641:SF2">
    <property type="entry name" value="INVOLUCRIN REPEAT PROTEIN"/>
    <property type="match status" value="1"/>
</dbReference>
<feature type="region of interest" description="Disordered" evidence="2">
    <location>
        <begin position="4127"/>
        <end position="4146"/>
    </location>
</feature>
<feature type="compositionally biased region" description="Low complexity" evidence="2">
    <location>
        <begin position="3953"/>
        <end position="3965"/>
    </location>
</feature>
<feature type="compositionally biased region" description="Low complexity" evidence="2">
    <location>
        <begin position="362"/>
        <end position="389"/>
    </location>
</feature>
<feature type="region of interest" description="Disordered" evidence="2">
    <location>
        <begin position="2783"/>
        <end position="2977"/>
    </location>
</feature>
<feature type="region of interest" description="Disordered" evidence="2">
    <location>
        <begin position="3762"/>
        <end position="3941"/>
    </location>
</feature>
<feature type="compositionally biased region" description="Low complexity" evidence="2">
    <location>
        <begin position="1057"/>
        <end position="1075"/>
    </location>
</feature>
<evidence type="ECO:0000313" key="4">
    <source>
        <dbReference type="Proteomes" id="UP000230605"/>
    </source>
</evidence>
<feature type="compositionally biased region" description="Polar residues" evidence="2">
    <location>
        <begin position="2165"/>
        <end position="2180"/>
    </location>
</feature>
<feature type="compositionally biased region" description="Basic and acidic residues" evidence="2">
    <location>
        <begin position="3327"/>
        <end position="3336"/>
    </location>
</feature>
<comment type="caution">
    <text evidence="3">The sequence shown here is derived from an EMBL/GenBank/DDBJ whole genome shotgun (WGS) entry which is preliminary data.</text>
</comment>
<feature type="compositionally biased region" description="Low complexity" evidence="2">
    <location>
        <begin position="1359"/>
        <end position="1368"/>
    </location>
</feature>
<feature type="compositionally biased region" description="Basic and acidic residues" evidence="2">
    <location>
        <begin position="2278"/>
        <end position="2295"/>
    </location>
</feature>
<feature type="compositionally biased region" description="Basic residues" evidence="2">
    <location>
        <begin position="2733"/>
        <end position="2742"/>
    </location>
</feature>
<dbReference type="Proteomes" id="UP000230605">
    <property type="component" value="Chromosome 8"/>
</dbReference>
<feature type="compositionally biased region" description="Basic residues" evidence="2">
    <location>
        <begin position="3288"/>
        <end position="3299"/>
    </location>
</feature>
<feature type="region of interest" description="Disordered" evidence="2">
    <location>
        <begin position="4249"/>
        <end position="5461"/>
    </location>
</feature>
<feature type="compositionally biased region" description="Polar residues" evidence="2">
    <location>
        <begin position="6044"/>
        <end position="6054"/>
    </location>
</feature>
<feature type="region of interest" description="Disordered" evidence="2">
    <location>
        <begin position="5479"/>
        <end position="5845"/>
    </location>
</feature>
<feature type="region of interest" description="Disordered" evidence="2">
    <location>
        <begin position="405"/>
        <end position="469"/>
    </location>
</feature>
<feature type="compositionally biased region" description="Basic and acidic residues" evidence="2">
    <location>
        <begin position="4576"/>
        <end position="4590"/>
    </location>
</feature>
<feature type="compositionally biased region" description="Basic and acidic residues" evidence="2">
    <location>
        <begin position="3440"/>
        <end position="3454"/>
    </location>
</feature>
<feature type="compositionally biased region" description="Basic and acidic residues" evidence="2">
    <location>
        <begin position="3375"/>
        <end position="3396"/>
    </location>
</feature>
<feature type="compositionally biased region" description="Basic and acidic residues" evidence="2">
    <location>
        <begin position="4613"/>
        <end position="4659"/>
    </location>
</feature>
<dbReference type="PANTHER" id="PTHR40641">
    <property type="entry name" value="INVOLUCRIN REPEAT PROTEIN (AFU_ORTHOLOGUE AFUA_2G08060)"/>
    <property type="match status" value="1"/>
</dbReference>
<feature type="compositionally biased region" description="Basic residues" evidence="2">
    <location>
        <begin position="6521"/>
        <end position="6534"/>
    </location>
</feature>
<feature type="compositionally biased region" description="Low complexity" evidence="2">
    <location>
        <begin position="1463"/>
        <end position="1476"/>
    </location>
</feature>
<feature type="compositionally biased region" description="Basic and acidic residues" evidence="2">
    <location>
        <begin position="4009"/>
        <end position="4020"/>
    </location>
</feature>
<feature type="compositionally biased region" description="Polar residues" evidence="2">
    <location>
        <begin position="4494"/>
        <end position="4505"/>
    </location>
</feature>
<feature type="compositionally biased region" description="Basic and acidic residues" evidence="2">
    <location>
        <begin position="6136"/>
        <end position="6168"/>
    </location>
</feature>
<feature type="compositionally biased region" description="Polar residues" evidence="2">
    <location>
        <begin position="7004"/>
        <end position="7016"/>
    </location>
</feature>
<feature type="compositionally biased region" description="Basic residues" evidence="2">
    <location>
        <begin position="5491"/>
        <end position="5501"/>
    </location>
</feature>
<feature type="compositionally biased region" description="Low complexity" evidence="2">
    <location>
        <begin position="869"/>
        <end position="883"/>
    </location>
</feature>
<feature type="coiled-coil region" evidence="1">
    <location>
        <begin position="7276"/>
        <end position="7303"/>
    </location>
</feature>
<feature type="compositionally biased region" description="Basic and acidic residues" evidence="2">
    <location>
        <begin position="5087"/>
        <end position="5097"/>
    </location>
</feature>
<accession>A0A2G5HTS9</accession>
<feature type="compositionally biased region" description="Basic and acidic residues" evidence="2">
    <location>
        <begin position="2195"/>
        <end position="2206"/>
    </location>
</feature>
<feature type="compositionally biased region" description="Acidic residues" evidence="2">
    <location>
        <begin position="977"/>
        <end position="988"/>
    </location>
</feature>
<feature type="compositionally biased region" description="Polar residues" evidence="2">
    <location>
        <begin position="6247"/>
        <end position="6260"/>
    </location>
</feature>
<feature type="compositionally biased region" description="Basic residues" evidence="2">
    <location>
        <begin position="4953"/>
        <end position="4963"/>
    </location>
</feature>
<proteinExistence type="predicted"/>
<protein>
    <recommendedName>
        <fullName evidence="5">Involucrin repeat protein</fullName>
    </recommendedName>
</protein>
<feature type="compositionally biased region" description="Basic residues" evidence="2">
    <location>
        <begin position="4304"/>
        <end position="4316"/>
    </location>
</feature>
<feature type="region of interest" description="Disordered" evidence="2">
    <location>
        <begin position="6341"/>
        <end position="6400"/>
    </location>
</feature>
<feature type="compositionally biased region" description="Low complexity" evidence="2">
    <location>
        <begin position="420"/>
        <end position="430"/>
    </location>
</feature>
<feature type="compositionally biased region" description="Low complexity" evidence="2">
    <location>
        <begin position="5158"/>
        <end position="5174"/>
    </location>
</feature>
<organism evidence="3 4">
    <name type="scientific">Cercospora beticola</name>
    <name type="common">Sugarbeet leaf spot fungus</name>
    <dbReference type="NCBI Taxonomy" id="122368"/>
    <lineage>
        <taxon>Eukaryota</taxon>
        <taxon>Fungi</taxon>
        <taxon>Dikarya</taxon>
        <taxon>Ascomycota</taxon>
        <taxon>Pezizomycotina</taxon>
        <taxon>Dothideomycetes</taxon>
        <taxon>Dothideomycetidae</taxon>
        <taxon>Mycosphaerellales</taxon>
        <taxon>Mycosphaerellaceae</taxon>
        <taxon>Cercospora</taxon>
    </lineage>
</organism>
<feature type="compositionally biased region" description="Basic residues" evidence="2">
    <location>
        <begin position="6441"/>
        <end position="6451"/>
    </location>
</feature>
<feature type="region of interest" description="Disordered" evidence="2">
    <location>
        <begin position="7104"/>
        <end position="7133"/>
    </location>
</feature>
<feature type="compositionally biased region" description="Low complexity" evidence="2">
    <location>
        <begin position="2035"/>
        <end position="2049"/>
    </location>
</feature>
<feature type="compositionally biased region" description="Basic residues" evidence="2">
    <location>
        <begin position="4537"/>
        <end position="4547"/>
    </location>
</feature>
<feature type="compositionally biased region" description="Basic residues" evidence="2">
    <location>
        <begin position="5717"/>
        <end position="5727"/>
    </location>
</feature>
<feature type="compositionally biased region" description="Basic and acidic residues" evidence="2">
    <location>
        <begin position="6624"/>
        <end position="6635"/>
    </location>
</feature>
<feature type="region of interest" description="Disordered" evidence="2">
    <location>
        <begin position="710"/>
        <end position="784"/>
    </location>
</feature>
<feature type="compositionally biased region" description="Low complexity" evidence="2">
    <location>
        <begin position="4319"/>
        <end position="4334"/>
    </location>
</feature>
<feature type="compositionally biased region" description="Gly residues" evidence="2">
    <location>
        <begin position="775"/>
        <end position="784"/>
    </location>
</feature>
<feature type="compositionally biased region" description="Basic residues" evidence="2">
    <location>
        <begin position="4863"/>
        <end position="4874"/>
    </location>
</feature>
<feature type="compositionally biased region" description="Basic residues" evidence="2">
    <location>
        <begin position="5330"/>
        <end position="5339"/>
    </location>
</feature>
<sequence>MWKAAFTGRSEKGGDRERDTQSTSGRSEVRRKKSSRSTRGDVDDTGSVMSGTSRRHRSSRHESSSRYGDDDDRVKSSSRYEDDDRDRMQDSSYYSGGPPSVYGSAMSYASPGSGSYATAPTSRVSGETRPLTASALRMLPDDDGDEDDWEDDEKTVKSERRRKKRSPSDEREKRRKSSGKEKERKRSSSRERKDKTRSEKSKDKSSSRRSEPELVTDSSRAIPAMGSFEQFPGQYGGGVMGQHQQPEYTMSGALPNVVPQSQFPGQDHPAPYEQPAPQLGISRADSYGHAADYYLDEGQSVAFQPGFRASTPNMLVNPDHHLMAASSVPVPAQDTGNGSAADFYNDTTSYSAPVTPARPTAKPGKQSSSSASKPSKTSKPSRTSSGTAVAAGLAGVAGAAAVNKIGKNGRTSSSHHHSQSEYTTSSSYQSRPSDYPPTLPSMTSQSRPSRHSSDGNVYYATTSHGSNGAGASIAGSSAYGPSYENTYGTGNVPGKTTNHSNAGLYTAGAAAAGAAAYGIYQNQHKHGRHDSNTAVAGDYGGNGQGPPRSPRPAGFSGGYYPPNGNNSGGMMQQGHYHEHKGPMTKLKDGLLNLISTPEDVAKMEMYTEYIGVCKYCFDPRTSAWDAPRVHHYHKRRDSFESLRRRVSKDRLQHKTSYERVDKESRYYASDSSRRRREERNSGMGLAGAGLAAVGTGLAANALFNGGKNFDDTYSVKSGHRESSAVRRRSRSSSREKRRQSQYGTIRPGRDEFANVTIRRKDGTIEHRRVARSRSGSGGRKSGLGMGTAVAAGAALGAAGLAAGHRSRSSSRERRRRSGRVSSGQSEYSRYDRDDRRQSEEGGGGIFGNFFSPPRKQRRESREHEKKRAGFFTFSNGSASSSNSDLAFGGSALSRKESKASLSRRSSGRSTRGRPQRKSSDQHLAATLAGIGATAAALGAAKAGHRITKRTSRPELGARRHVKQHVVGDHRHGSPGSSDEEGWEDELPSDDASSNDGLAFGDYGGKHLSGRQSLESVASQSSAGGLGAWGWRWGGKDKKRNSRRSTSGELPYPPSEYGSAAGPIGAGIAAGAAAGSVFDTSRPVQPNRTVYLDDTGRPLPSVDARSSTSGASSQPLQYIDPKPVSDAGTPRQQSVSGAFGTPTRVQSMPGAFETEDPPIYRPGPGVVQHPQPMSPARPAFTQPGADAGYTATVGATDGRPVPRRSQSSPVQSTWGQDAAMIGAGVLGAGAIIAGSALSSGRKARDSQSNVRFGLTDEQERKENRSTRQEDKKADEERRRADRTRALKEEAERAAKEARQEEVLRAREAENRARAQARLDLECEQQRKAEEEARVLAEKRAHEERERQWEIERLEKEAADRQAAAAAATAEFERQRLAREEAERRQAEVERETREREEALRRQQYELAEEARREDEQRRQWDAERYAREYQQSARNGSARDYQEDPRGRRTDEPNRKQSSGWTTVAAGAAAAAGVGAVMADRDAKKRRQRGKSDSTDDSPVSRRPPRTSVDWNADAFADDREAAEQAELDRQARNQYGQASRGNVERKNGYAATEIKPGSDEQGEPIMDDDIFNPDFFMQSQHSPADRARHEELARKAADKVVAERARAYSPDSRPKENYADFFADEIKDVLAKKPGEKERNIQPDSDVQVYHVEEDGVMPPFALRNDFGGKSKHAPYGVPRLNVIAPTPPPGSRTTSTKGSVPSSPLSKAADGGAERSPDSGKDSKSDRSRSISWGEDEVNVYDVQTPESFQEKDRESYITSPDLNNIGKGVAAAAGAAVAGAALHDIVVEEGDKTKTYKDEDFTTASSKKSKKDKKKSKKGSKSNADDADSSFLDELSQKAKTSTAYEDVPPERGTEVPYKETEFSRTRKDNERDRQNGVEETMRTPEGASPGTLPHPIYQQPFFDSVSDFSGFRAADSPGTEGAPPVRGFIEGEVKESTPVEEKRSRIPGGFDDEQNDTSTGASRHVAAEETAAQVPLSKKEKKKREKEAKRASSGTFDSSEPSTPAKERDEPVVEPPLSAKEKKKREKEAKRASSASFDVEPPAAVAEPEEPAFEPPLSAKEKKKRDKEAKRASVTFDEDPVTPVVEREAETDNWEPPLSAKERKKREKAAKKAGIDPTYSEEPTPVVESPKADIEEANEYFPSTSSKDQKASQFEDGLRRIASTQSAISMPSWSGDTVVSDVTAKPPSPELSKSEQRKADKQGKKSAFSFADVTDTILASGGVAAAAATLNDSAEESPSGSSKKDKKKKRKSKLGESSYDDPRDAPSGMPGGWDTPERKSSPESAEATKESTGDPLYDQSREIDVSKSAPEPVAAAETDPGSEWFEPTSSSKKNKKKGKRSSVAFDSTPQVSSPLRSEVAWDDYVGMNGDKVESEAGRSDPITVIERRSNEDTKDSRQSSTQDEFYDAGPRVSESPRDVSPEDARSVNSADADKESRRKSRREEARRASDYYEQPQYAYEAQSTVSSEPADGDDRKKHKRRSRHEDDDTMSVSSSRRRSRHLDDDDDTRSVTSSRSRREKEESPTAKKEKKGIFGSLFGRKSSETVPTLKDSRDEDDEERRRRKKKHRDSEYGDDDDDTRSVKSESHRRRHRSTDEKDDNDSRERRRRSTHEDDDKYSEPGSRHHRRRRTDESGESLSRHRSHESKSEYGDRPKHHRRRTDEDKYDSRDQSFLGSRVEDLPPLPVSRSGSPDTAVEWKEGRPLEAGSGTGLVTAAAAGLAVGVAASALSRGKKGKKGGKKNREVQEEEQNIEQTIEQAVPLASAAAHSFTLPYVPEHEEVRAVIEEEDSSPQTPAPVLEKPARPVSIGRPGSSTAVPLRLPGHAPTTPGGKERAKSFSSPLMTAPGGSSVTSPATPGSSRSRQSRPHSSEIKSGIMPLYLVERSRPVQEVEDTLPSLPSSKPSSRASSVQGSDEYESAREEFSVANSVATSPDRTRSRSLTLDTIGANNFRSDGDILGSEQTTPKASEWPQTAIPWALPIASGSGEKKEKQQPQFYTWEDFAQDERLHEQERGVDADAATTIAPEDSALLVDTSRSRSASPSKAKALAAAAMLGTAAVYAAHKGNDRSPERAAEAKRDEPLPSAAAHSYPLPYVPTPEPEQIAQQTSSAEAESSRKLEEAFEPVTTSKKSKKKGKKGKKSQVETPEQIASPNDAVTERSVEPTPQKDDTQDPIMFPSAAAHTIPVVPAIEFTEPSPEKERALQAHGDTQQPDPGYFASAAAHSMPVYDPVQTSRNVGDQEPAPEPYKLPGLKSEPAPLVIEQRNVQVEPPAEIVEVNPAPQLIRKQSKKDKKKAKRTSIFEDEPKASVADDLPLTESSSLPVQDADRGVKDADAPASSNFGLSDFGAVAAGGAIGWGLSQADAFRKSMQSVHESEHKPEEVTHEMPNEVHAESTDPLVAEKPAETTEEVFEPISSKKSKKGKKKSKQSSTFDVLPEVEGKSGEFQDLEKSVDATVEPEQPIEPAQDTQPEPIRDLQAEQTTAITPIDDDWTAPTTSKKKSKKDKKKRLSMPAEPEVEIAQAETAEQQDSKSHGVAVDAPEAGSESLQSTERIADSLPTAAEPIEGSSAPLLEVDTSQPTISNDASVIGGFVESVPDTKDAVETAIPDPEPADDSFPEVSTKKSKKLKKKQKALAGEAVAEAAGENEQEVQPDAIPEATEEQDRFVDVAPAAEPAPQETVPEASPTADNLESVEDVPAASSKKKSKKEKRKSKTVSLDESEKPSEDALGLEGDATESKAIETGILQDLVAEEAAMSIEETAQRSDIIPTDSAAPIIEELAPTTSKKKSKKDKRKSKTLSWDEPDETPASQDGIIEAPKPEALSNVDIDASAEKSLELEDQPPVDAAEPKLDVPVVKPDVGTETTQPEAATEAAQTPADATGISKELVEDDFSQPSTKKKGKKNKKQFDSSWEPEQADTAIPEETRDDTALKTDKSAEEAFSKTDALAVGAAAAAGAVAASALASHEDTPAQDEPQSTLDNTAEPQADDAWRAPVSKKKSKKDKRKSKTSDWEEPKETTPEAAPQNDVGDAPTEQDLHIAIATPEAAIERSEQNVDSSTAQSVDGEKPTLSRKQSIKDKKKKKSLSLQVEEEPKVEDDPSVETLEADLGTVPAASDPAGEVIHQADRAAEDEVPQPTETPDDSFHDAEDFFEARPVVDSWHDAEEASLPAEVPAAESTPTADNFHEATPAAADKEVEMTASNQQAVEPAQESWADMMDDTATVIADTNETSSQQNNLVDDVFGIASDAADFSSTPEGKPANHGEIMPDRGAEFEPERASEDMDAFGDPTPRDPAEWSLGTSKKGGKKGKKGKKSVSKAPIIPEPAKSSPSEPAVANATAFETPGEPEKVEVPPNEDVLDKSALLDVESPQHEQPSETPAKSSEAKDISDEAPLLKDTETAMEEQIVTSDAPADIQPPANDAQDVVADPAPAHETATAETDDFFWAPSSKKNKGKKGKKSQQSDESILTPETQDLVEETSPSKTEDVVEAERSIPTSNDLASTDILSADVEAAKEQETPMPAAEEPEVSTAAPLSKKDKKKAKKAKKSGSQTPQDTEEPPLDKDTTSHVPDSEQVQNKDETAEFAGEKSIDLVTEAAGPSDDHAALSDPAEPSEVKVEGAAEDVVTERAQDDQEKPKVDAETPLPEFERSNEETAKADQQDVAASVDNEDADFSWAPASKKSKKGKKNKKSVTEIPASNEEEKSLDRNEDLKTDDTTRVEPSDEPALAIGGATVAAGLLASSTLPETSVETETSTPMQETTDDFAWPTASKKKAKKSKKGSKSAIEALPELEVAKDEPDMNLETTKPLNEASETVPDIDSAPAQQSAELVKEPVEETARDIVTEETSTPVDETADDLSWASGSKRKGEKGKKGSKSIPATEEKENELQAQPDSTPLPETSGDLIPDTGMEPALPEPAIEQSADETREGPVNVTDSAPLPTEEPEDLWGTTVSSKKKKGKKGKKSGLATPVEQVPEAARETANEVATSETAKETDQAAVPDVAELEDKSIAGQAVELPTPEPITEPATDADLSKNLAVEEQFKDADAERSAPTTDLPVAEDDFAGFSTSKKTKGRKGRKSALFEVEESTSKEADKTDEPVDSTTPKDVQVSHTDAPEPQLDVSTAAPETPAGEQDDFASFTTSKKKKGKKNRKSDIWAMDEAAASTDASTAFETADQPKDEQIPNEKTSAEIPEAPKEEPTLSEEATPLVTGPLADVEPTAETEDVWATPTSGKKKKGKKNRKSGAIDIEEAKPDVDAAISSETSALPKDEEVLVGTSERSIEEAVNIEDPSAETFNKSPEENAAVSDPSNEQPSVEPIEGDIWATSGSSKKNKGKKGKKSAALDVAEAKMEDSAMPLEITDSKTVAGDELPADSLDKPVDEPASLEPMPAESLNETQPIESSEDFWAPSTSSKKKKGKKGRKSGVFEVDEPKADEKLEDAPVESTEPPAETAEQLVDEQPATDDITVVPEAFPAEPVEAAADDIWDVPTAGKKKKGKKSRKSGVFDMDEPKADESTTLETIEKSEDVPADAAAQPTAELPLAEESAIAPEPTTAEPTATTDDLWATPTTGKKKKGKKGKKSGTVTPAVEGLDRLAETFEASEEQKSGASEQLPAEETVERAVLEQAEESGAVDFDQERGDNTNPSDSLTSAEVKDAVLEHETTEKSENESMIGKSEVAATPDATKEMEPSKDLAGQVPEDAQPVQDGDDWFAPQSSKKQKKKGKKNKSAATETNSERITEPSRDVETPELTANEELRTVEDVVVEEQPAAQPEKIEPANADDALNSQTADTDDLFTPSSKSSKKAKKGKKSKQVSLEETPIVVGDVGTAEEARTSEQQDELMPDAQLEPEIATESLTQEIHDRTAETDVESSQPDVKATDTAVTETIDVDQPAEAPIREKPSELLPAENPALVEAQGEDVIAPEVVDPPTTQEADDLFTVSSSKKKGKKGKKGEQSVSEDISEPPTDSPKVLEETFQDVSVPQSTATTSQEATEAESEDVWALPIKGKKGKKAKKLQQLAAENLRAESQAESQAESLESRPEAETSTSDAQPSTEADADDLWAVPSTGKKSKKGKKAKRDAELAIEEPSVVPADLNDEQPETAQGNSTEAIAEREVEERIAEAPIHPLEQPADHQNASREVDVASEGVERAVEEPVADEPTKSERSDGAEFAEAAAGAVAAAAAIAVATASTEDKEAATTSDVYDWGAVSTKKSKKDKKKARKSGSATPAAPLEQDPAPTIEDVPQAEQSVATEDAQNSRTIDDAVEIATAHDPGVEEAATSGQLLDSSREVSALPVETRDLNSTLPSASAGSDVDFTATVAAGLADSGFNPDMVINDPAFQRRASPTGVAEADPEEDIFSTTVSKRKKKGKKSQTISESPPVVETADEQPKAGSDVDDILNKTLASTGFDATLLEKAMAASREQSPTEAEPESEFAFTTTKRKKGKKGKKTAVAEDEEAKKSAEQARSTQVEEMDADAPAEASREEPSAPLPVAATDNNEHSWMVQDEMDVDAMDKAYKAYKKNKRQQKKLKARSGGTSDNPESSAVDDTERSAIMSEAEDTSAKAVAELTKDEVTGQDKDVQPTVKSPGSATSSNSIVQSVFPGLERIKRRAPPAGANADGKSQDRRASHDSGSRGLMHTSEVSQNLPTEVPRSPTKSTDQSSGLPALAAGLAAAGVGIASAAGQDKGSQDRSLPSQESSWSFAALRGDDQAFVDPSKQDAQDRTVRDSGYETAKRSSQQTDRSSAEVPQIVRTSSSRDSLLQRRSLEPLRVSTPTSPDWDIHTPKQRRGNDSARDVPHHERKLSDNTPLEPTSKNRASYLFQSPPDPLAEAALSPSQLPEQPSPIQKPSSTNHTRAQSASVPAEHSPALSWDGNRDRSAFSPTSPRAPLDAIPEEHARRQHSRKRSKARAEVGGPENIKAVRRTETPKAIRAQEEALSPSNRRHRSSGSGGMRSVSSPTSTSDEVFNRLPWPPVDQENETVQLDRSRPRNGPLTPDLRSASVLSDRSNVSGNHFKSPHEMRSYSRNSNSSSTPSLRRTSLSGDLRAASKRGGSDLGSLNGSLAGSAVGARASPSTIAFEPPPTPPLEHDELIHGGASRAMDTSDDVFQGYGDAQRSQVSPTRPPSVRKRQSMHINDLETRLDLLVAENRALQEARQASEGARGLGDGSLQEALEARDLQLQAKDAEINQIKAMLQPLQDEVARLTELSNGLTEANRNLVDDTNGRYATLQAEHAEAHSKWQETAQELEGMRSEHGRITSGMRDIVEAEIASSLADKNAEILRLREQLDIAAEQIRALQVQIQSSKSSDFLVQRDEDYFDGACQKLCQHVQQWVLRFSKMSDNRVCRLSTDLNDDKIEARLDNAVLDGSDVDKLLGDRVRRRDVFMSVVMTMVWEYIFTRYLFGMDREQRQKLKALEKLLAEVGPPRAVAHWRATTLTLLSKRPQFDSQCALDTEAVAHEIFEILCMLLPPPSSSRSQLQASLQKVLRIAVDLAIEMRTQRAEYIMLPPLQPEYDTNGDLVRKVYFNSSLMNERSGLFSSNEELAAKHAVVKIVLFPLVVKKGDDVGEGDDEIVVCPAQVLVHNDGGRDKKIVRVMSGAMEIDEPIRSRQSNRSLISEAQGGSEF</sequence>
<feature type="region of interest" description="Disordered" evidence="2">
    <location>
        <begin position="1236"/>
        <end position="1593"/>
    </location>
</feature>
<feature type="compositionally biased region" description="Basic and acidic residues" evidence="2">
    <location>
        <begin position="6925"/>
        <end position="6937"/>
    </location>
</feature>
<feature type="region of interest" description="Disordered" evidence="2">
    <location>
        <begin position="1790"/>
        <end position="2209"/>
    </location>
</feature>
<feature type="region of interest" description="Disordered" evidence="2">
    <location>
        <begin position="5861"/>
        <end position="6289"/>
    </location>
</feature>
<feature type="region of interest" description="Disordered" evidence="2">
    <location>
        <begin position="3953"/>
        <end position="4105"/>
    </location>
</feature>
<feature type="region of interest" description="Disordered" evidence="2">
    <location>
        <begin position="3370"/>
        <end position="3574"/>
    </location>
</feature>
<feature type="compositionally biased region" description="Basic and acidic residues" evidence="2">
    <location>
        <begin position="4483"/>
        <end position="4492"/>
    </location>
</feature>
<feature type="compositionally biased region" description="Basic residues" evidence="2">
    <location>
        <begin position="6006"/>
        <end position="6015"/>
    </location>
</feature>
<feature type="compositionally biased region" description="Basic and acidic residues" evidence="2">
    <location>
        <begin position="1713"/>
        <end position="1730"/>
    </location>
</feature>